<dbReference type="AlphaFoldDB" id="A0A060S6L9"/>
<dbReference type="InterPro" id="IPR055647">
    <property type="entry name" value="DUF7223"/>
</dbReference>
<keyword evidence="1" id="KW-0732">Signal</keyword>
<feature type="chain" id="PRO_5001586887" description="DUF7223 domain-containing protein" evidence="1">
    <location>
        <begin position="19"/>
        <end position="545"/>
    </location>
</feature>
<evidence type="ECO:0000259" key="2">
    <source>
        <dbReference type="Pfam" id="PF23865"/>
    </source>
</evidence>
<comment type="caution">
    <text evidence="3">The sequence shown here is derived from an EMBL/GenBank/DDBJ whole genome shotgun (WGS) entry which is preliminary data.</text>
</comment>
<dbReference type="Pfam" id="PF23865">
    <property type="entry name" value="DUF7223"/>
    <property type="match status" value="1"/>
</dbReference>
<evidence type="ECO:0000313" key="3">
    <source>
        <dbReference type="EMBL" id="CDO69821.1"/>
    </source>
</evidence>
<name>A0A060S6L9_PYCCI</name>
<organism evidence="3 4">
    <name type="scientific">Pycnoporus cinnabarinus</name>
    <name type="common">Cinnabar-red polypore</name>
    <name type="synonym">Trametes cinnabarina</name>
    <dbReference type="NCBI Taxonomy" id="5643"/>
    <lineage>
        <taxon>Eukaryota</taxon>
        <taxon>Fungi</taxon>
        <taxon>Dikarya</taxon>
        <taxon>Basidiomycota</taxon>
        <taxon>Agaricomycotina</taxon>
        <taxon>Agaricomycetes</taxon>
        <taxon>Polyporales</taxon>
        <taxon>Polyporaceae</taxon>
        <taxon>Trametes</taxon>
    </lineage>
</organism>
<proteinExistence type="predicted"/>
<reference evidence="3" key="1">
    <citation type="submission" date="2014-01" db="EMBL/GenBank/DDBJ databases">
        <title>The genome of the white-rot fungus Pycnoporus cinnabarinus: a basidiomycete model with a versatile arsenal for lignocellulosic biomass breakdown.</title>
        <authorList>
            <person name="Levasseur A."/>
            <person name="Lomascolo A."/>
            <person name="Ruiz-Duenas F.J."/>
            <person name="Uzan E."/>
            <person name="Piumi F."/>
            <person name="Kues U."/>
            <person name="Ram A.F.J."/>
            <person name="Murat C."/>
            <person name="Haon M."/>
            <person name="Benoit I."/>
            <person name="Arfi Y."/>
            <person name="Chevret D."/>
            <person name="Drula E."/>
            <person name="Kwon M.J."/>
            <person name="Gouret P."/>
            <person name="Lesage-Meessen L."/>
            <person name="Lombard V."/>
            <person name="Mariette J."/>
            <person name="Noirot C."/>
            <person name="Park J."/>
            <person name="Patyshakuliyeva A."/>
            <person name="Wieneger R.A.B."/>
            <person name="Wosten H.A.B."/>
            <person name="Martin F."/>
            <person name="Coutinho P.M."/>
            <person name="de Vries R."/>
            <person name="Martinez A.T."/>
            <person name="Klopp C."/>
            <person name="Pontarotti P."/>
            <person name="Henrissat B."/>
            <person name="Record E."/>
        </authorList>
    </citation>
    <scope>NUCLEOTIDE SEQUENCE [LARGE SCALE GENOMIC DNA]</scope>
    <source>
        <strain evidence="3">BRFM137</strain>
    </source>
</reference>
<dbReference type="HOGENOM" id="CLU_022145_0_0_1"/>
<dbReference type="OrthoDB" id="73875at2759"/>
<keyword evidence="4" id="KW-1185">Reference proteome</keyword>
<dbReference type="OMA" id="AYSINNA"/>
<feature type="signal peptide" evidence="1">
    <location>
        <begin position="1"/>
        <end position="18"/>
    </location>
</feature>
<gene>
    <name evidence="3" type="ORF">BN946_scf184803.g19</name>
</gene>
<feature type="domain" description="DUF7223" evidence="2">
    <location>
        <begin position="290"/>
        <end position="497"/>
    </location>
</feature>
<protein>
    <recommendedName>
        <fullName evidence="2">DUF7223 domain-containing protein</fullName>
    </recommendedName>
</protein>
<dbReference type="Proteomes" id="UP000029665">
    <property type="component" value="Unassembled WGS sequence"/>
</dbReference>
<accession>A0A060S6L9</accession>
<dbReference type="EMBL" id="CCBP010000056">
    <property type="protein sequence ID" value="CDO69821.1"/>
    <property type="molecule type" value="Genomic_DNA"/>
</dbReference>
<evidence type="ECO:0000256" key="1">
    <source>
        <dbReference type="SAM" id="SignalP"/>
    </source>
</evidence>
<sequence length="545" mass="56543">MVFSPLLVAALLPIAARAANDWSKPCFGECNWDITSGTGSGTVRIVGPQAAVSDITPAAGWMIMDCDPNTADQDIRLVCQDPTKGCDHIYQNSAAGTLVRLPKDCGSTPFALVTREWVHQDQSIPASKRSKIVRRDGSQPVVKGMSLVTSFDDPGVQPNGNVSLFLMGSSIPGAAGNFTVEPPTGASATKRGLSSWIDDSLGKLAQIHEDFSLGKFNKTLSKQSPIDFDKDFTLFDKKIDCPQQGNIPGFTGEAKVDLNGKVQGNTNYGVAAIGSIIPPELDDFGLFVDLDATITGTLGIGANITGSISSGQIPLFSIGIPELDFPKILAIGPTFSVNAEATASLDANVDMDVDLAYTVSGMQLFFPPGANSNAGTYTPGDSNVKLSVSPNVTTHGQIAAHLIPEISFGLSALGGKTQATINLNLDADAALDLSLTAAAEASTSTSGNDAGASVGGCVDITSGLNVNAGANADFFSIKKDTSVSLFKKDFDLFKKCFGSSTARRAYTGRAAHARLARADGLSCPTSALGTAESVVDETVSGSSLV</sequence>
<evidence type="ECO:0000313" key="4">
    <source>
        <dbReference type="Proteomes" id="UP000029665"/>
    </source>
</evidence>